<reference evidence="2 3" key="1">
    <citation type="submission" date="2020-05" db="EMBL/GenBank/DDBJ databases">
        <title>Distinct polysaccharide utilization as determinants for interspecies competition between intestinal Prevotella spp.</title>
        <authorList>
            <person name="Galvez E.J.C."/>
            <person name="Iljazovic A."/>
            <person name="Strowig T."/>
        </authorList>
    </citation>
    <scope>NUCLEOTIDE SEQUENCE [LARGE SCALE GENOMIC DNA]</scope>
    <source>
        <strain evidence="2 3">PROD</strain>
    </source>
</reference>
<gene>
    <name evidence="2" type="ORF">HPS55_11640</name>
</gene>
<evidence type="ECO:0000313" key="3">
    <source>
        <dbReference type="Proteomes" id="UP001193734"/>
    </source>
</evidence>
<comment type="caution">
    <text evidence="2">The sequence shown here is derived from an EMBL/GenBank/DDBJ whole genome shotgun (WGS) entry which is preliminary data.</text>
</comment>
<proteinExistence type="predicted"/>
<evidence type="ECO:0000313" key="2">
    <source>
        <dbReference type="EMBL" id="NPE14961.1"/>
    </source>
</evidence>
<feature type="signal peptide" evidence="1">
    <location>
        <begin position="1"/>
        <end position="19"/>
    </location>
</feature>
<dbReference type="Proteomes" id="UP001193734">
    <property type="component" value="Unassembled WGS sequence"/>
</dbReference>
<organism evidence="2 3">
    <name type="scientific">Xylanibacter rodentium</name>
    <dbReference type="NCBI Taxonomy" id="2736289"/>
    <lineage>
        <taxon>Bacteria</taxon>
        <taxon>Pseudomonadati</taxon>
        <taxon>Bacteroidota</taxon>
        <taxon>Bacteroidia</taxon>
        <taxon>Bacteroidales</taxon>
        <taxon>Prevotellaceae</taxon>
        <taxon>Xylanibacter</taxon>
    </lineage>
</organism>
<dbReference type="RefSeq" id="WP_285816218.1">
    <property type="nucleotide sequence ID" value="NZ_CASGXU010000024.1"/>
</dbReference>
<keyword evidence="3" id="KW-1185">Reference proteome</keyword>
<keyword evidence="1" id="KW-0732">Signal</keyword>
<protein>
    <recommendedName>
        <fullName evidence="4">YjbH domain-containing protein</fullName>
    </recommendedName>
</protein>
<dbReference type="EMBL" id="JABKKE010000022">
    <property type="protein sequence ID" value="NPE14961.1"/>
    <property type="molecule type" value="Genomic_DNA"/>
</dbReference>
<name>A0ABX2AXW6_9BACT</name>
<evidence type="ECO:0008006" key="4">
    <source>
        <dbReference type="Google" id="ProtNLM"/>
    </source>
</evidence>
<evidence type="ECO:0000256" key="1">
    <source>
        <dbReference type="SAM" id="SignalP"/>
    </source>
</evidence>
<accession>A0ABX2AXW6</accession>
<sequence>MKRYCILVLLLLKTFLCMAKSDVDIMSRLVDMGFENVRVGVEDNVVYAAFEDPVYRGTYRGFGIMLEQLSQYYLDAERFEIVVLDSKVPKVCVHASHVDSRWSLEADYEVENAMAILDNTDENGNSFGKIDVTFHPKVSIDNHRFDVLYEYAVAIAPSIETTLWRGSRITVQPVIPLIGGNLRKDNTLRYCRIGIADIEQEFMKGGRWSLKAAAGILYSNFMGANVEAGRQLTDALGLKLKVGYLGEAYVDNKGYHFVKPDKLTFLAKADYYERFSRLQVQLTAGRFVYGDYGGRMDVTRHFGDYAIGVYGVLTDGEHNAGFHFAIPMMGKRQKRNGRIRLRMPEYFNWEYSMVSNYRYANENMGREYTVRADENRSARYFQAEYIEQNLQRYLNGISR</sequence>
<feature type="chain" id="PRO_5045539623" description="YjbH domain-containing protein" evidence="1">
    <location>
        <begin position="20"/>
        <end position="399"/>
    </location>
</feature>